<name>A0AAJ4XAZ8_9SPHI</name>
<dbReference type="InterPro" id="IPR011006">
    <property type="entry name" value="CheY-like_superfamily"/>
</dbReference>
<dbReference type="KEGG" id="smiz:4412673_01948"/>
<dbReference type="GO" id="GO:0000155">
    <property type="term" value="F:phosphorelay sensor kinase activity"/>
    <property type="evidence" value="ECO:0007669"/>
    <property type="project" value="TreeGrafter"/>
</dbReference>
<keyword evidence="2" id="KW-0805">Transcription regulation</keyword>
<dbReference type="PANTHER" id="PTHR43547">
    <property type="entry name" value="TWO-COMPONENT HISTIDINE KINASE"/>
    <property type="match status" value="1"/>
</dbReference>
<dbReference type="CDD" id="cd17574">
    <property type="entry name" value="REC_OmpR"/>
    <property type="match status" value="1"/>
</dbReference>
<feature type="domain" description="HTH araC/xylS-type" evidence="6">
    <location>
        <begin position="156"/>
        <end position="255"/>
    </location>
</feature>
<dbReference type="InterPro" id="IPR018060">
    <property type="entry name" value="HTH_AraC"/>
</dbReference>
<dbReference type="GO" id="GO:0003700">
    <property type="term" value="F:DNA-binding transcription factor activity"/>
    <property type="evidence" value="ECO:0007669"/>
    <property type="project" value="InterPro"/>
</dbReference>
<evidence type="ECO:0000256" key="5">
    <source>
        <dbReference type="PROSITE-ProRule" id="PRU00169"/>
    </source>
</evidence>
<dbReference type="InterPro" id="IPR018062">
    <property type="entry name" value="HTH_AraC-typ_CS"/>
</dbReference>
<dbReference type="Pfam" id="PF12833">
    <property type="entry name" value="HTH_18"/>
    <property type="match status" value="1"/>
</dbReference>
<dbReference type="Gene3D" id="3.40.50.2300">
    <property type="match status" value="1"/>
</dbReference>
<dbReference type="GO" id="GO:0043565">
    <property type="term" value="F:sequence-specific DNA binding"/>
    <property type="evidence" value="ECO:0007669"/>
    <property type="project" value="InterPro"/>
</dbReference>
<dbReference type="PROSITE" id="PS00041">
    <property type="entry name" value="HTH_ARAC_FAMILY_1"/>
    <property type="match status" value="1"/>
</dbReference>
<dbReference type="PROSITE" id="PS50110">
    <property type="entry name" value="RESPONSE_REGULATORY"/>
    <property type="match status" value="1"/>
</dbReference>
<keyword evidence="1 5" id="KW-0597">Phosphoprotein</keyword>
<dbReference type="Proteomes" id="UP000215355">
    <property type="component" value="Chromosome 1"/>
</dbReference>
<dbReference type="PANTHER" id="PTHR43547:SF2">
    <property type="entry name" value="HYBRID SIGNAL TRANSDUCTION HISTIDINE KINASE C"/>
    <property type="match status" value="1"/>
</dbReference>
<accession>A0AAJ4XAZ8</accession>
<evidence type="ECO:0000256" key="2">
    <source>
        <dbReference type="ARBA" id="ARBA00023015"/>
    </source>
</evidence>
<dbReference type="SMART" id="SM00342">
    <property type="entry name" value="HTH_ARAC"/>
    <property type="match status" value="1"/>
</dbReference>
<dbReference type="SUPFAM" id="SSF52172">
    <property type="entry name" value="CheY-like"/>
    <property type="match status" value="1"/>
</dbReference>
<keyword evidence="4" id="KW-0804">Transcription</keyword>
<reference evidence="8 9" key="1">
    <citation type="submission" date="2017-06" db="EMBL/GenBank/DDBJ databases">
        <authorList>
            <consortium name="Pathogen Informatics"/>
        </authorList>
    </citation>
    <scope>NUCLEOTIDE SEQUENCE [LARGE SCALE GENOMIC DNA]</scope>
    <source>
        <strain evidence="8 9">NCTC12149</strain>
    </source>
</reference>
<feature type="domain" description="Response regulatory" evidence="7">
    <location>
        <begin position="10"/>
        <end position="125"/>
    </location>
</feature>
<dbReference type="PRINTS" id="PR00032">
    <property type="entry name" value="HTHARAC"/>
</dbReference>
<evidence type="ECO:0000256" key="1">
    <source>
        <dbReference type="ARBA" id="ARBA00022553"/>
    </source>
</evidence>
<dbReference type="SUPFAM" id="SSF46689">
    <property type="entry name" value="Homeodomain-like"/>
    <property type="match status" value="1"/>
</dbReference>
<sequence>MSHEIEVRKIILLVDDHQEILDFLTDDLCDDYDIVQAHDGYLALEVLQKQHIDLIVSDVMMPKMDGFELCSQVKKNQNYKHIPFILLTAKNSLQAKIEGLEHGADAYIEKPFSPSFLQAQIRSLLKNRMFVKEHYAQHPEPEDLLLGNSIEEDFMDKLQQLIVDHIDDTSLCVEFLADKLNISRPTLYRKIKQTSNLSPNELINNLRLKKASQLLNSGSYKVYEISNMVGFSSSSHFIRNFQKHFGYSPKEWEARFQQEKLVKFRFN</sequence>
<dbReference type="InterPro" id="IPR001789">
    <property type="entry name" value="Sig_transdc_resp-reg_receiver"/>
</dbReference>
<dbReference type="EMBL" id="LT906468">
    <property type="protein sequence ID" value="SNV50080.1"/>
    <property type="molecule type" value="Genomic_DNA"/>
</dbReference>
<evidence type="ECO:0000259" key="6">
    <source>
        <dbReference type="PROSITE" id="PS01124"/>
    </source>
</evidence>
<dbReference type="Gene3D" id="1.10.10.60">
    <property type="entry name" value="Homeodomain-like"/>
    <property type="match status" value="1"/>
</dbReference>
<evidence type="ECO:0000313" key="9">
    <source>
        <dbReference type="Proteomes" id="UP000215355"/>
    </source>
</evidence>
<proteinExistence type="predicted"/>
<dbReference type="AlphaFoldDB" id="A0AAJ4XAZ8"/>
<evidence type="ECO:0000313" key="8">
    <source>
        <dbReference type="EMBL" id="SNV50080.1"/>
    </source>
</evidence>
<dbReference type="InterPro" id="IPR020449">
    <property type="entry name" value="Tscrpt_reg_AraC-type_HTH"/>
</dbReference>
<evidence type="ECO:0000256" key="4">
    <source>
        <dbReference type="ARBA" id="ARBA00023163"/>
    </source>
</evidence>
<dbReference type="PROSITE" id="PS01124">
    <property type="entry name" value="HTH_ARAC_FAMILY_2"/>
    <property type="match status" value="1"/>
</dbReference>
<evidence type="ECO:0000256" key="3">
    <source>
        <dbReference type="ARBA" id="ARBA00023125"/>
    </source>
</evidence>
<dbReference type="SMART" id="SM00448">
    <property type="entry name" value="REC"/>
    <property type="match status" value="1"/>
</dbReference>
<evidence type="ECO:0000259" key="7">
    <source>
        <dbReference type="PROSITE" id="PS50110"/>
    </source>
</evidence>
<organism evidence="8 9">
    <name type="scientific">Sphingobacterium mizutaii</name>
    <dbReference type="NCBI Taxonomy" id="1010"/>
    <lineage>
        <taxon>Bacteria</taxon>
        <taxon>Pseudomonadati</taxon>
        <taxon>Bacteroidota</taxon>
        <taxon>Sphingobacteriia</taxon>
        <taxon>Sphingobacteriales</taxon>
        <taxon>Sphingobacteriaceae</taxon>
        <taxon>Sphingobacterium</taxon>
    </lineage>
</organism>
<feature type="modified residue" description="4-aspartylphosphate" evidence="5">
    <location>
        <position position="58"/>
    </location>
</feature>
<dbReference type="Pfam" id="PF00072">
    <property type="entry name" value="Response_reg"/>
    <property type="match status" value="1"/>
</dbReference>
<gene>
    <name evidence="8" type="primary">phoP_3</name>
    <name evidence="8" type="ORF">SAMEA4412673_01948</name>
</gene>
<dbReference type="InterPro" id="IPR009057">
    <property type="entry name" value="Homeodomain-like_sf"/>
</dbReference>
<protein>
    <submittedName>
        <fullName evidence="8">Alkaline phosphatase synthesis transcriptional regulatory protein phoP</fullName>
    </submittedName>
</protein>
<dbReference type="RefSeq" id="WP_093096150.1">
    <property type="nucleotide sequence ID" value="NZ_CP158798.1"/>
</dbReference>
<keyword evidence="3" id="KW-0238">DNA-binding</keyword>